<proteinExistence type="predicted"/>
<protein>
    <submittedName>
        <fullName evidence="2">Transposase DDE domain protein</fullName>
    </submittedName>
</protein>
<name>A0A1H6F693_9GAMM</name>
<organism evidence="2 3">
    <name type="scientific">Candidatus Venteria ishoeyi</name>
    <dbReference type="NCBI Taxonomy" id="1899563"/>
    <lineage>
        <taxon>Bacteria</taxon>
        <taxon>Pseudomonadati</taxon>
        <taxon>Pseudomonadota</taxon>
        <taxon>Gammaproteobacteria</taxon>
        <taxon>Thiotrichales</taxon>
        <taxon>Thiotrichaceae</taxon>
        <taxon>Venteria</taxon>
    </lineage>
</organism>
<evidence type="ECO:0000259" key="1">
    <source>
        <dbReference type="Pfam" id="PF01609"/>
    </source>
</evidence>
<dbReference type="Pfam" id="PF01609">
    <property type="entry name" value="DDE_Tnp_1"/>
    <property type="match status" value="1"/>
</dbReference>
<keyword evidence="3" id="KW-1185">Reference proteome</keyword>
<dbReference type="PANTHER" id="PTHR30298:SF0">
    <property type="entry name" value="PROTEIN YBFL-RELATED"/>
    <property type="match status" value="1"/>
</dbReference>
<feature type="domain" description="Transposase IS4-like" evidence="1">
    <location>
        <begin position="33"/>
        <end position="189"/>
    </location>
</feature>
<gene>
    <name evidence="2" type="ORF">MBHS_00651</name>
</gene>
<dbReference type="Proteomes" id="UP000236724">
    <property type="component" value="Unassembled WGS sequence"/>
</dbReference>
<dbReference type="GO" id="GO:0003677">
    <property type="term" value="F:DNA binding"/>
    <property type="evidence" value="ECO:0007669"/>
    <property type="project" value="InterPro"/>
</dbReference>
<dbReference type="GO" id="GO:0004803">
    <property type="term" value="F:transposase activity"/>
    <property type="evidence" value="ECO:0007669"/>
    <property type="project" value="InterPro"/>
</dbReference>
<sequence>MKLLPFQSYYKNLILQVQSSPWMQWGVKRLLSRKLLSKKADYMLSLKGNQGTLHNDVKLFFESENTSPEVGYESFDAEHGRYETRTVRASSDIDWLKKAHPKWEKLTSIVAVTAKRECKGKVTEETRYFISSLDATDPKRLGQIVRAHWGIENNLHWVLDYAFDEDKQRARIGNSDANMAIVRHIALNLLKAEKTSKVGIKTKRLKAGWNETYLLKILLGTS</sequence>
<dbReference type="InterPro" id="IPR047647">
    <property type="entry name" value="ISAs1_transpos"/>
</dbReference>
<dbReference type="PANTHER" id="PTHR30298">
    <property type="entry name" value="H REPEAT-ASSOCIATED PREDICTED TRANSPOSASE"/>
    <property type="match status" value="1"/>
</dbReference>
<evidence type="ECO:0000313" key="3">
    <source>
        <dbReference type="Proteomes" id="UP000236724"/>
    </source>
</evidence>
<dbReference type="InterPro" id="IPR051698">
    <property type="entry name" value="Transposase_11-like"/>
</dbReference>
<reference evidence="2 3" key="1">
    <citation type="submission" date="2016-10" db="EMBL/GenBank/DDBJ databases">
        <authorList>
            <person name="de Groot N.N."/>
        </authorList>
    </citation>
    <scope>NUCLEOTIDE SEQUENCE [LARGE SCALE GENOMIC DNA]</scope>
    <source>
        <strain evidence="2">MBHS1</strain>
    </source>
</reference>
<dbReference type="InterPro" id="IPR002559">
    <property type="entry name" value="Transposase_11"/>
</dbReference>
<dbReference type="AlphaFoldDB" id="A0A1H6F693"/>
<accession>A0A1H6F693</accession>
<dbReference type="GO" id="GO:0006313">
    <property type="term" value="P:DNA transposition"/>
    <property type="evidence" value="ECO:0007669"/>
    <property type="project" value="InterPro"/>
</dbReference>
<evidence type="ECO:0000313" key="2">
    <source>
        <dbReference type="EMBL" id="SEH04799.1"/>
    </source>
</evidence>
<dbReference type="NCBIfam" id="NF033564">
    <property type="entry name" value="transpos_ISAs1"/>
    <property type="match status" value="1"/>
</dbReference>
<dbReference type="EMBL" id="FMSV02000118">
    <property type="protein sequence ID" value="SEH04799.1"/>
    <property type="molecule type" value="Genomic_DNA"/>
</dbReference>